<proteinExistence type="predicted"/>
<dbReference type="EMBL" id="KN823364">
    <property type="protein sequence ID" value="KIO17601.1"/>
    <property type="molecule type" value="Genomic_DNA"/>
</dbReference>
<name>A0A0C3Q3H4_9AGAM</name>
<organism evidence="1 2">
    <name type="scientific">Tulasnella calospora MUT 4182</name>
    <dbReference type="NCBI Taxonomy" id="1051891"/>
    <lineage>
        <taxon>Eukaryota</taxon>
        <taxon>Fungi</taxon>
        <taxon>Dikarya</taxon>
        <taxon>Basidiomycota</taxon>
        <taxon>Agaricomycotina</taxon>
        <taxon>Agaricomycetes</taxon>
        <taxon>Cantharellales</taxon>
        <taxon>Tulasnellaceae</taxon>
        <taxon>Tulasnella</taxon>
    </lineage>
</organism>
<dbReference type="Proteomes" id="UP000054248">
    <property type="component" value="Unassembled WGS sequence"/>
</dbReference>
<evidence type="ECO:0000313" key="2">
    <source>
        <dbReference type="Proteomes" id="UP000054248"/>
    </source>
</evidence>
<keyword evidence="2" id="KW-1185">Reference proteome</keyword>
<dbReference type="AlphaFoldDB" id="A0A0C3Q3H4"/>
<dbReference type="HOGENOM" id="CLU_2225142_0_0_1"/>
<sequence length="106" mass="11731">MGSYRRVTSHTFQRPGQIAGATAVLWSLPKGSFCHVLHAVRRAPLVEKRGLTCAQNVQMKTVELTFTPAGPLPRSLTPLHAIFYQRNPAVLLLNRKALRPDPEGAF</sequence>
<reference evidence="2" key="2">
    <citation type="submission" date="2015-01" db="EMBL/GenBank/DDBJ databases">
        <title>Evolutionary Origins and Diversification of the Mycorrhizal Mutualists.</title>
        <authorList>
            <consortium name="DOE Joint Genome Institute"/>
            <consortium name="Mycorrhizal Genomics Consortium"/>
            <person name="Kohler A."/>
            <person name="Kuo A."/>
            <person name="Nagy L.G."/>
            <person name="Floudas D."/>
            <person name="Copeland A."/>
            <person name="Barry K.W."/>
            <person name="Cichocki N."/>
            <person name="Veneault-Fourrey C."/>
            <person name="LaButti K."/>
            <person name="Lindquist E.A."/>
            <person name="Lipzen A."/>
            <person name="Lundell T."/>
            <person name="Morin E."/>
            <person name="Murat C."/>
            <person name="Riley R."/>
            <person name="Ohm R."/>
            <person name="Sun H."/>
            <person name="Tunlid A."/>
            <person name="Henrissat B."/>
            <person name="Grigoriev I.V."/>
            <person name="Hibbett D.S."/>
            <person name="Martin F."/>
        </authorList>
    </citation>
    <scope>NUCLEOTIDE SEQUENCE [LARGE SCALE GENOMIC DNA]</scope>
    <source>
        <strain evidence="2">MUT 4182</strain>
    </source>
</reference>
<reference evidence="1 2" key="1">
    <citation type="submission" date="2014-04" db="EMBL/GenBank/DDBJ databases">
        <authorList>
            <consortium name="DOE Joint Genome Institute"/>
            <person name="Kuo A."/>
            <person name="Girlanda M."/>
            <person name="Perotto S."/>
            <person name="Kohler A."/>
            <person name="Nagy L.G."/>
            <person name="Floudas D."/>
            <person name="Copeland A."/>
            <person name="Barry K.W."/>
            <person name="Cichocki N."/>
            <person name="Veneault-Fourrey C."/>
            <person name="LaButti K."/>
            <person name="Lindquist E.A."/>
            <person name="Lipzen A."/>
            <person name="Lundell T."/>
            <person name="Morin E."/>
            <person name="Murat C."/>
            <person name="Sun H."/>
            <person name="Tunlid A."/>
            <person name="Henrissat B."/>
            <person name="Grigoriev I.V."/>
            <person name="Hibbett D.S."/>
            <person name="Martin F."/>
            <person name="Nordberg H.P."/>
            <person name="Cantor M.N."/>
            <person name="Hua S.X."/>
        </authorList>
    </citation>
    <scope>NUCLEOTIDE SEQUENCE [LARGE SCALE GENOMIC DNA]</scope>
    <source>
        <strain evidence="1 2">MUT 4182</strain>
    </source>
</reference>
<gene>
    <name evidence="1" type="ORF">M407DRAFT_170216</name>
</gene>
<evidence type="ECO:0000313" key="1">
    <source>
        <dbReference type="EMBL" id="KIO17601.1"/>
    </source>
</evidence>
<protein>
    <submittedName>
        <fullName evidence="1">Uncharacterized protein</fullName>
    </submittedName>
</protein>
<accession>A0A0C3Q3H4</accession>